<comment type="caution">
    <text evidence="2">The sequence shown here is derived from an EMBL/GenBank/DDBJ whole genome shotgun (WGS) entry which is preliminary data.</text>
</comment>
<keyword evidence="3" id="KW-1185">Reference proteome</keyword>
<dbReference type="EMBL" id="RWIS01000002">
    <property type="protein sequence ID" value="RSK36040.1"/>
    <property type="molecule type" value="Genomic_DNA"/>
</dbReference>
<dbReference type="SUPFAM" id="SSF53335">
    <property type="entry name" value="S-adenosyl-L-methionine-dependent methyltransferases"/>
    <property type="match status" value="1"/>
</dbReference>
<accession>A0A3R9M3U8</accession>
<dbReference type="InterPro" id="IPR013216">
    <property type="entry name" value="Methyltransf_11"/>
</dbReference>
<dbReference type="GO" id="GO:0008757">
    <property type="term" value="F:S-adenosylmethionine-dependent methyltransferase activity"/>
    <property type="evidence" value="ECO:0007669"/>
    <property type="project" value="InterPro"/>
</dbReference>
<dbReference type="Gene3D" id="3.40.50.150">
    <property type="entry name" value="Vaccinia Virus protein VP39"/>
    <property type="match status" value="1"/>
</dbReference>
<dbReference type="CDD" id="cd02440">
    <property type="entry name" value="AdoMet_MTases"/>
    <property type="match status" value="1"/>
</dbReference>
<sequence>MNWHETIAQIRKDPKYAELVEQAYFDADLQLNVERFGKSAEFIKTLEILQKYSPDAKTILDIGSGNGISAVNFALRGYTVTAVEPDPSDSVGANAIRKLQAQLELTDMNVFEQFAENIGFADNSFDVVYVRQAVHHAYNLTEFLAECGRVLKPGGILLTIRDHVVFDAADKQWFLEMHPLHRFYGGENAFSPAEYRQAMQAAGLQIERELKFYDSVINYFPTSEAEIAQRQAGQELHLAKELQRKLGLLGRIPLLQRWYKAKNSVDGSLLNERAVPGRMYSYICIKP</sequence>
<keyword evidence="2" id="KW-0489">Methyltransferase</keyword>
<feature type="domain" description="Methyltransferase type 11" evidence="1">
    <location>
        <begin position="60"/>
        <end position="158"/>
    </location>
</feature>
<dbReference type="OrthoDB" id="9795634at2"/>
<reference evidence="2 3" key="1">
    <citation type="submission" date="2018-12" db="EMBL/GenBank/DDBJ databases">
        <authorList>
            <person name="Feng G."/>
            <person name="Zhu H."/>
        </authorList>
    </citation>
    <scope>NUCLEOTIDE SEQUENCE [LARGE SCALE GENOMIC DNA]</scope>
    <source>
        <strain evidence="2 3">9PBR-2</strain>
    </source>
</reference>
<organism evidence="2 3">
    <name type="scientific">Hymenobacter metallilatus</name>
    <dbReference type="NCBI Taxonomy" id="2493666"/>
    <lineage>
        <taxon>Bacteria</taxon>
        <taxon>Pseudomonadati</taxon>
        <taxon>Bacteroidota</taxon>
        <taxon>Cytophagia</taxon>
        <taxon>Cytophagales</taxon>
        <taxon>Hymenobacteraceae</taxon>
        <taxon>Hymenobacter</taxon>
    </lineage>
</organism>
<dbReference type="Pfam" id="PF08241">
    <property type="entry name" value="Methyltransf_11"/>
    <property type="match status" value="1"/>
</dbReference>
<protein>
    <submittedName>
        <fullName evidence="2">Methyltransferase domain-containing protein</fullName>
    </submittedName>
</protein>
<dbReference type="GO" id="GO:0032259">
    <property type="term" value="P:methylation"/>
    <property type="evidence" value="ECO:0007669"/>
    <property type="project" value="UniProtKB-KW"/>
</dbReference>
<dbReference type="InterPro" id="IPR029063">
    <property type="entry name" value="SAM-dependent_MTases_sf"/>
</dbReference>
<evidence type="ECO:0000313" key="2">
    <source>
        <dbReference type="EMBL" id="RSK36040.1"/>
    </source>
</evidence>
<dbReference type="PANTHER" id="PTHR43591">
    <property type="entry name" value="METHYLTRANSFERASE"/>
    <property type="match status" value="1"/>
</dbReference>
<name>A0A3R9M3U8_9BACT</name>
<dbReference type="RefSeq" id="WP_125426964.1">
    <property type="nucleotide sequence ID" value="NZ_RWIS01000002.1"/>
</dbReference>
<keyword evidence="2" id="KW-0808">Transferase</keyword>
<proteinExistence type="predicted"/>
<gene>
    <name evidence="2" type="ORF">EI290_03880</name>
</gene>
<dbReference type="AlphaFoldDB" id="A0A3R9M3U8"/>
<dbReference type="Proteomes" id="UP000280066">
    <property type="component" value="Unassembled WGS sequence"/>
</dbReference>
<evidence type="ECO:0000313" key="3">
    <source>
        <dbReference type="Proteomes" id="UP000280066"/>
    </source>
</evidence>
<evidence type="ECO:0000259" key="1">
    <source>
        <dbReference type="Pfam" id="PF08241"/>
    </source>
</evidence>